<protein>
    <submittedName>
        <fullName evidence="1">Uncharacterized protein</fullName>
    </submittedName>
</protein>
<gene>
    <name evidence="1" type="ORF">GCM10007100_35590</name>
</gene>
<dbReference type="Gene3D" id="1.20.1270.360">
    <property type="match status" value="1"/>
</dbReference>
<organism evidence="1 2">
    <name type="scientific">Roseibacillus persicicus</name>
    <dbReference type="NCBI Taxonomy" id="454148"/>
    <lineage>
        <taxon>Bacteria</taxon>
        <taxon>Pseudomonadati</taxon>
        <taxon>Verrucomicrobiota</taxon>
        <taxon>Verrucomicrobiia</taxon>
        <taxon>Verrucomicrobiales</taxon>
        <taxon>Verrucomicrobiaceae</taxon>
        <taxon>Roseibacillus</taxon>
    </lineage>
</organism>
<dbReference type="RefSeq" id="WP_189573180.1">
    <property type="nucleotide sequence ID" value="NZ_BMXI01000018.1"/>
</dbReference>
<proteinExistence type="predicted"/>
<comment type="caution">
    <text evidence="1">The sequence shown here is derived from an EMBL/GenBank/DDBJ whole genome shotgun (WGS) entry which is preliminary data.</text>
</comment>
<dbReference type="EMBL" id="BMXI01000018">
    <property type="protein sequence ID" value="GHC64794.1"/>
    <property type="molecule type" value="Genomic_DNA"/>
</dbReference>
<name>A0A918TV38_9BACT</name>
<dbReference type="Proteomes" id="UP000644507">
    <property type="component" value="Unassembled WGS sequence"/>
</dbReference>
<reference evidence="1" key="2">
    <citation type="submission" date="2020-09" db="EMBL/GenBank/DDBJ databases">
        <authorList>
            <person name="Sun Q."/>
            <person name="Kim S."/>
        </authorList>
    </citation>
    <scope>NUCLEOTIDE SEQUENCE</scope>
    <source>
        <strain evidence="1">KCTC 12988</strain>
    </source>
</reference>
<sequence length="148" mass="15926">MTANTSSLGQAGSKQGQGLAESFLTTIVVEKAQSSCESVAVTLDAQASEQAILNDFLSACREYMTATARDSRHRTRYAAWCAERCGETAAVCDSLGDSAARRCARWCRLLMAELNNELAGVKKTMNSDINWGGVKSVLNKEVKLPWGG</sequence>
<evidence type="ECO:0000313" key="2">
    <source>
        <dbReference type="Proteomes" id="UP000644507"/>
    </source>
</evidence>
<accession>A0A918TV38</accession>
<reference evidence="1" key="1">
    <citation type="journal article" date="2014" name="Int. J. Syst. Evol. Microbiol.">
        <title>Complete genome sequence of Corynebacterium casei LMG S-19264T (=DSM 44701T), isolated from a smear-ripened cheese.</title>
        <authorList>
            <consortium name="US DOE Joint Genome Institute (JGI-PGF)"/>
            <person name="Walter F."/>
            <person name="Albersmeier A."/>
            <person name="Kalinowski J."/>
            <person name="Ruckert C."/>
        </authorList>
    </citation>
    <scope>NUCLEOTIDE SEQUENCE</scope>
    <source>
        <strain evidence="1">KCTC 12988</strain>
    </source>
</reference>
<evidence type="ECO:0000313" key="1">
    <source>
        <dbReference type="EMBL" id="GHC64794.1"/>
    </source>
</evidence>
<keyword evidence="2" id="KW-1185">Reference proteome</keyword>
<dbReference type="AlphaFoldDB" id="A0A918TV38"/>